<sequence length="144" mass="16121">MHQCILHGEDSHLMAHSREQLTMDMTKSENSIFQQSGCFVSRSKAFGFLCLTIILAVLVGFITYHATSKCDTALTDGSTSLEIPSVEHGAVEDKVRDVRLPTNLRPLYYKVDLIPHVEEEKNFTIDGKVAIDILVLKDTNRISL</sequence>
<dbReference type="OrthoDB" id="510539at2759"/>
<accession>A0A8J2KL41</accession>
<feature type="non-terminal residue" evidence="2">
    <location>
        <position position="1"/>
    </location>
</feature>
<feature type="transmembrane region" description="Helical" evidence="1">
    <location>
        <begin position="45"/>
        <end position="64"/>
    </location>
</feature>
<organism evidence="2 3">
    <name type="scientific">Allacma fusca</name>
    <dbReference type="NCBI Taxonomy" id="39272"/>
    <lineage>
        <taxon>Eukaryota</taxon>
        <taxon>Metazoa</taxon>
        <taxon>Ecdysozoa</taxon>
        <taxon>Arthropoda</taxon>
        <taxon>Hexapoda</taxon>
        <taxon>Collembola</taxon>
        <taxon>Symphypleona</taxon>
        <taxon>Sminthuridae</taxon>
        <taxon>Allacma</taxon>
    </lineage>
</organism>
<dbReference type="EMBL" id="CAJVCH010422690">
    <property type="protein sequence ID" value="CAG7818512.1"/>
    <property type="molecule type" value="Genomic_DNA"/>
</dbReference>
<name>A0A8J2KL41_9HEXA</name>
<proteinExistence type="predicted"/>
<evidence type="ECO:0000256" key="1">
    <source>
        <dbReference type="SAM" id="Phobius"/>
    </source>
</evidence>
<keyword evidence="1" id="KW-0812">Transmembrane</keyword>
<comment type="caution">
    <text evidence="2">The sequence shown here is derived from an EMBL/GenBank/DDBJ whole genome shotgun (WGS) entry which is preliminary data.</text>
</comment>
<dbReference type="AlphaFoldDB" id="A0A8J2KL41"/>
<keyword evidence="3" id="KW-1185">Reference proteome</keyword>
<protein>
    <submittedName>
        <fullName evidence="2">Uncharacterized protein</fullName>
    </submittedName>
</protein>
<dbReference type="Proteomes" id="UP000708208">
    <property type="component" value="Unassembled WGS sequence"/>
</dbReference>
<evidence type="ECO:0000313" key="2">
    <source>
        <dbReference type="EMBL" id="CAG7818512.1"/>
    </source>
</evidence>
<reference evidence="2" key="1">
    <citation type="submission" date="2021-06" db="EMBL/GenBank/DDBJ databases">
        <authorList>
            <person name="Hodson N. C."/>
            <person name="Mongue J. A."/>
            <person name="Jaron S. K."/>
        </authorList>
    </citation>
    <scope>NUCLEOTIDE SEQUENCE</scope>
</reference>
<gene>
    <name evidence="2" type="ORF">AFUS01_LOCUS29013</name>
</gene>
<keyword evidence="1" id="KW-1133">Transmembrane helix</keyword>
<keyword evidence="1" id="KW-0472">Membrane</keyword>
<evidence type="ECO:0000313" key="3">
    <source>
        <dbReference type="Proteomes" id="UP000708208"/>
    </source>
</evidence>